<feature type="chain" id="PRO_5042555063" evidence="1">
    <location>
        <begin position="18"/>
        <end position="437"/>
    </location>
</feature>
<evidence type="ECO:0000256" key="1">
    <source>
        <dbReference type="SAM" id="SignalP"/>
    </source>
</evidence>
<evidence type="ECO:0000313" key="3">
    <source>
        <dbReference type="Proteomes" id="UP001239445"/>
    </source>
</evidence>
<dbReference type="Proteomes" id="UP001239445">
    <property type="component" value="Unassembled WGS sequence"/>
</dbReference>
<evidence type="ECO:0000313" key="2">
    <source>
        <dbReference type="EMBL" id="KAK1758903.1"/>
    </source>
</evidence>
<keyword evidence="3" id="KW-1185">Reference proteome</keyword>
<accession>A0AAJ0BIH0</accession>
<feature type="signal peptide" evidence="1">
    <location>
        <begin position="1"/>
        <end position="17"/>
    </location>
</feature>
<protein>
    <submittedName>
        <fullName evidence="2">Uncharacterized protein</fullName>
    </submittedName>
</protein>
<gene>
    <name evidence="2" type="ORF">QBC47DRAFT_457285</name>
</gene>
<organism evidence="2 3">
    <name type="scientific">Echria macrotheca</name>
    <dbReference type="NCBI Taxonomy" id="438768"/>
    <lineage>
        <taxon>Eukaryota</taxon>
        <taxon>Fungi</taxon>
        <taxon>Dikarya</taxon>
        <taxon>Ascomycota</taxon>
        <taxon>Pezizomycotina</taxon>
        <taxon>Sordariomycetes</taxon>
        <taxon>Sordariomycetidae</taxon>
        <taxon>Sordariales</taxon>
        <taxon>Schizotheciaceae</taxon>
        <taxon>Echria</taxon>
    </lineage>
</organism>
<dbReference type="PANTHER" id="PTHR31252:SF11">
    <property type="entry name" value="DUF4419 DOMAIN-CONTAINING PROTEIN"/>
    <property type="match status" value="1"/>
</dbReference>
<name>A0AAJ0BIH0_9PEZI</name>
<dbReference type="EMBL" id="MU839828">
    <property type="protein sequence ID" value="KAK1758903.1"/>
    <property type="molecule type" value="Genomic_DNA"/>
</dbReference>
<dbReference type="PANTHER" id="PTHR31252">
    <property type="entry name" value="DUF4419 DOMAIN-CONTAINING PROTEIN"/>
    <property type="match status" value="1"/>
</dbReference>
<dbReference type="AlphaFoldDB" id="A0AAJ0BIH0"/>
<comment type="caution">
    <text evidence="2">The sequence shown here is derived from an EMBL/GenBank/DDBJ whole genome shotgun (WGS) entry which is preliminary data.</text>
</comment>
<sequence>MKPQVLLVAGALPLALSSVVILPGGDPRPYTPMKGIDPATDVQSFFNTSAENEFLSNGTGVIMSSFADAKISAADGLYPSGDSFVRGAIQAWGEHLHLEIRPDEVWFTILVQLNFYMNAHAEDLRPLFVDHSGQEVIYIEDLTWYSVLERFQYEIQARVKTAWLLDWIRPNFTTTTETDRMTANVLMMGLTQAYFRFEGGIVCGLPSVTLLGEQADWVALVQKLDRLAEFGKEPADYAAKLKPILTRFVASFVAPDAAETKEFWNNIAVAHRLSICGLPPVELSGWITGFVHWTAEGRLFPVKTTADGGYTMDNVTYGVADITRLPVGYARAPFVMRDFRDVARFEAYVAAGTLGKQITPGAPAGYADAVRRTGGNLTLLEEGSRGLHTTLRPLSAWMLYGPKAHNDTARAYWRGEWETDELIFKLRQGLVGDVCRA</sequence>
<reference evidence="2" key="1">
    <citation type="submission" date="2023-06" db="EMBL/GenBank/DDBJ databases">
        <title>Genome-scale phylogeny and comparative genomics of the fungal order Sordariales.</title>
        <authorList>
            <consortium name="Lawrence Berkeley National Laboratory"/>
            <person name="Hensen N."/>
            <person name="Bonometti L."/>
            <person name="Westerberg I."/>
            <person name="Brannstrom I.O."/>
            <person name="Guillou S."/>
            <person name="Cros-Aarteil S."/>
            <person name="Calhoun S."/>
            <person name="Haridas S."/>
            <person name="Kuo A."/>
            <person name="Mondo S."/>
            <person name="Pangilinan J."/>
            <person name="Riley R."/>
            <person name="Labutti K."/>
            <person name="Andreopoulos B."/>
            <person name="Lipzen A."/>
            <person name="Chen C."/>
            <person name="Yanf M."/>
            <person name="Daum C."/>
            <person name="Ng V."/>
            <person name="Clum A."/>
            <person name="Steindorff A."/>
            <person name="Ohm R."/>
            <person name="Martin F."/>
            <person name="Silar P."/>
            <person name="Natvig D."/>
            <person name="Lalanne C."/>
            <person name="Gautier V."/>
            <person name="Ament-Velasquez S.L."/>
            <person name="Kruys A."/>
            <person name="Hutchinson M.I."/>
            <person name="Powell A.J."/>
            <person name="Barry K."/>
            <person name="Miller A.N."/>
            <person name="Grigoriev I.V."/>
            <person name="Debuchy R."/>
            <person name="Gladieux P."/>
            <person name="Thoren M.H."/>
            <person name="Johannesson H."/>
        </authorList>
    </citation>
    <scope>NUCLEOTIDE SEQUENCE</scope>
    <source>
        <strain evidence="2">PSN4</strain>
    </source>
</reference>
<keyword evidence="1" id="KW-0732">Signal</keyword>
<proteinExistence type="predicted"/>
<dbReference type="Pfam" id="PF14388">
    <property type="entry name" value="DUF4419"/>
    <property type="match status" value="1"/>
</dbReference>
<dbReference type="InterPro" id="IPR025533">
    <property type="entry name" value="DUF4419"/>
</dbReference>